<dbReference type="Proteomes" id="UP000199050">
    <property type="component" value="Unassembled WGS sequence"/>
</dbReference>
<proteinExistence type="predicted"/>
<dbReference type="Pfam" id="PF04892">
    <property type="entry name" value="VanZ"/>
    <property type="match status" value="1"/>
</dbReference>
<evidence type="ECO:0000256" key="1">
    <source>
        <dbReference type="SAM" id="Phobius"/>
    </source>
</evidence>
<accession>A0A1G9ABM5</accession>
<keyword evidence="1" id="KW-1133">Transmembrane helix</keyword>
<evidence type="ECO:0000259" key="2">
    <source>
        <dbReference type="Pfam" id="PF04892"/>
    </source>
</evidence>
<dbReference type="RefSeq" id="WP_090717598.1">
    <property type="nucleotide sequence ID" value="NZ_CBCSKY010000038.1"/>
</dbReference>
<evidence type="ECO:0000313" key="4">
    <source>
        <dbReference type="Proteomes" id="UP000199050"/>
    </source>
</evidence>
<keyword evidence="1" id="KW-0472">Membrane</keyword>
<dbReference type="PANTHER" id="PTHR36834">
    <property type="entry name" value="MEMBRANE PROTEIN-RELATED"/>
    <property type="match status" value="1"/>
</dbReference>
<name>A0A1G9ABM5_9BACL</name>
<evidence type="ECO:0000313" key="3">
    <source>
        <dbReference type="EMBL" id="SDK24651.1"/>
    </source>
</evidence>
<sequence>MNQTRVMREKKTASAERAAQASAAFAKLRSAGLQAIFAVYIYVLFKIILFKFSPIDFRFLWHQLQRSPDTTLRQLRQGNFTPLETVYNTFDPVTVTKLVNLTGNIALFIPFGIFMALLSSNRQISWFGVMLRSFGVSAVLECAQGLFSIGTFDVDDLLLNTFGGVLGYCLFRLWKAGRKARPSQ</sequence>
<gene>
    <name evidence="3" type="ORF">SAMN05216192_1362</name>
</gene>
<dbReference type="AlphaFoldDB" id="A0A1G9ABM5"/>
<dbReference type="InterPro" id="IPR006976">
    <property type="entry name" value="VanZ-like"/>
</dbReference>
<feature type="transmembrane region" description="Helical" evidence="1">
    <location>
        <begin position="157"/>
        <end position="174"/>
    </location>
</feature>
<feature type="transmembrane region" description="Helical" evidence="1">
    <location>
        <begin position="98"/>
        <end position="118"/>
    </location>
</feature>
<dbReference type="STRING" id="1174501.SAMN05216192_1362"/>
<keyword evidence="1" id="KW-0812">Transmembrane</keyword>
<keyword evidence="4" id="KW-1185">Reference proteome</keyword>
<organism evidence="3 4">
    <name type="scientific">Paenibacillus typhae</name>
    <dbReference type="NCBI Taxonomy" id="1174501"/>
    <lineage>
        <taxon>Bacteria</taxon>
        <taxon>Bacillati</taxon>
        <taxon>Bacillota</taxon>
        <taxon>Bacilli</taxon>
        <taxon>Bacillales</taxon>
        <taxon>Paenibacillaceae</taxon>
        <taxon>Paenibacillus</taxon>
    </lineage>
</organism>
<protein>
    <submittedName>
        <fullName evidence="3">VanZ like family protein</fullName>
    </submittedName>
</protein>
<feature type="domain" description="VanZ-like" evidence="2">
    <location>
        <begin position="37"/>
        <end position="174"/>
    </location>
</feature>
<dbReference type="OrthoDB" id="4822551at2"/>
<dbReference type="PANTHER" id="PTHR36834:SF2">
    <property type="entry name" value="MEMBRANE PROTEIN"/>
    <property type="match status" value="1"/>
</dbReference>
<reference evidence="4" key="1">
    <citation type="submission" date="2016-10" db="EMBL/GenBank/DDBJ databases">
        <authorList>
            <person name="Varghese N."/>
            <person name="Submissions S."/>
        </authorList>
    </citation>
    <scope>NUCLEOTIDE SEQUENCE [LARGE SCALE GENOMIC DNA]</scope>
    <source>
        <strain evidence="4">CGMCC 1.11012</strain>
    </source>
</reference>
<dbReference type="EMBL" id="FNDX01000036">
    <property type="protein sequence ID" value="SDK24651.1"/>
    <property type="molecule type" value="Genomic_DNA"/>
</dbReference>
<dbReference type="InterPro" id="IPR053150">
    <property type="entry name" value="Teicoplanin_resist-assoc"/>
</dbReference>
<feature type="transmembrane region" description="Helical" evidence="1">
    <location>
        <begin position="130"/>
        <end position="151"/>
    </location>
</feature>
<feature type="transmembrane region" description="Helical" evidence="1">
    <location>
        <begin position="31"/>
        <end position="52"/>
    </location>
</feature>